<dbReference type="GO" id="GO:0005829">
    <property type="term" value="C:cytosol"/>
    <property type="evidence" value="ECO:0007669"/>
    <property type="project" value="TreeGrafter"/>
</dbReference>
<accession>A0A5P6VTE3</accession>
<dbReference type="RefSeq" id="WP_151624458.1">
    <property type="nucleotide sequence ID" value="NZ_CP043028.1"/>
</dbReference>
<dbReference type="InterPro" id="IPR023198">
    <property type="entry name" value="PGP-like_dom2"/>
</dbReference>
<dbReference type="Pfam" id="PF13419">
    <property type="entry name" value="HAD_2"/>
    <property type="match status" value="1"/>
</dbReference>
<dbReference type="GO" id="GO:0004713">
    <property type="term" value="F:protein tyrosine kinase activity"/>
    <property type="evidence" value="ECO:0007669"/>
    <property type="project" value="TreeGrafter"/>
</dbReference>
<sequence>MIKNVYFDLDGTLIDSAPSIITCIKRTLEKYGYDIPDYSTLLKCVGPPFTKSFPEYLHVRDEDFVEMVAYYRNLYDKENGCLEVEVFEGVEGLLGALVKRGYCLGVCTSKPEAVSRKILGHLGIDKYFTEICGATLDAKVNTKAQVLELCFKRSPWHLKDETILIGDTEFDCIGANSIGIDCVGITWGSGTREDLEHHGAVAVFDYPDEVLNYIETN</sequence>
<keyword evidence="1" id="KW-0378">Hydrolase</keyword>
<dbReference type="Proteomes" id="UP000327030">
    <property type="component" value="Chromosome 1"/>
</dbReference>
<dbReference type="InterPro" id="IPR023214">
    <property type="entry name" value="HAD_sf"/>
</dbReference>
<dbReference type="EMBL" id="CP043028">
    <property type="protein sequence ID" value="QFJ55568.1"/>
    <property type="molecule type" value="Genomic_DNA"/>
</dbReference>
<gene>
    <name evidence="1" type="ORF">FXF36_12140</name>
</gene>
<dbReference type="InterPro" id="IPR050155">
    <property type="entry name" value="HAD-like_hydrolase_sf"/>
</dbReference>
<dbReference type="KEGG" id="pxv:FXF36_12140"/>
<proteinExistence type="predicted"/>
<dbReference type="InterPro" id="IPR041492">
    <property type="entry name" value="HAD_2"/>
</dbReference>
<dbReference type="GO" id="GO:0016787">
    <property type="term" value="F:hydrolase activity"/>
    <property type="evidence" value="ECO:0007669"/>
    <property type="project" value="UniProtKB-KW"/>
</dbReference>
<dbReference type="Gene3D" id="1.10.150.240">
    <property type="entry name" value="Putative phosphatase, domain 2"/>
    <property type="match status" value="1"/>
</dbReference>
<evidence type="ECO:0000313" key="2">
    <source>
        <dbReference type="Proteomes" id="UP000327030"/>
    </source>
</evidence>
<dbReference type="InterPro" id="IPR036412">
    <property type="entry name" value="HAD-like_sf"/>
</dbReference>
<evidence type="ECO:0000313" key="1">
    <source>
        <dbReference type="EMBL" id="QFJ55568.1"/>
    </source>
</evidence>
<dbReference type="Gene3D" id="3.40.50.1000">
    <property type="entry name" value="HAD superfamily/HAD-like"/>
    <property type="match status" value="1"/>
</dbReference>
<dbReference type="SUPFAM" id="SSF56784">
    <property type="entry name" value="HAD-like"/>
    <property type="match status" value="1"/>
</dbReference>
<reference evidence="2" key="1">
    <citation type="submission" date="2019-08" db="EMBL/GenBank/DDBJ databases">
        <title>Complete Genome Sequence of the Polysaccharide-Degrading Rumen Bacterium Pseudobutyrivibrio xylanivorans MA3014.</title>
        <authorList>
            <person name="Palevich N."/>
            <person name="Maclean P.H."/>
            <person name="Kelly W.J."/>
            <person name="Leahy S.C."/>
            <person name="Rakonjac J."/>
            <person name="Attwood G.T."/>
        </authorList>
    </citation>
    <scope>NUCLEOTIDE SEQUENCE [LARGE SCALE GENOMIC DNA]</scope>
    <source>
        <strain evidence="2">MA3014</strain>
    </source>
</reference>
<dbReference type="PANTHER" id="PTHR43434">
    <property type="entry name" value="PHOSPHOGLYCOLATE PHOSPHATASE"/>
    <property type="match status" value="1"/>
</dbReference>
<name>A0A5P6VTE3_PSEXY</name>
<dbReference type="AlphaFoldDB" id="A0A5P6VTE3"/>
<dbReference type="PANTHER" id="PTHR43434:SF20">
    <property type="entry name" value="5'-NUCLEOTIDASE"/>
    <property type="match status" value="1"/>
</dbReference>
<dbReference type="OrthoDB" id="9792518at2"/>
<organism evidence="1 2">
    <name type="scientific">Pseudobutyrivibrio xylanivorans</name>
    <dbReference type="NCBI Taxonomy" id="185007"/>
    <lineage>
        <taxon>Bacteria</taxon>
        <taxon>Bacillati</taxon>
        <taxon>Bacillota</taxon>
        <taxon>Clostridia</taxon>
        <taxon>Lachnospirales</taxon>
        <taxon>Lachnospiraceae</taxon>
        <taxon>Pseudobutyrivibrio</taxon>
    </lineage>
</organism>
<protein>
    <submittedName>
        <fullName evidence="1">HAD hydrolase-like protein</fullName>
    </submittedName>
</protein>